<evidence type="ECO:0000256" key="4">
    <source>
        <dbReference type="ARBA" id="ARBA00022723"/>
    </source>
</evidence>
<protein>
    <submittedName>
        <fullName evidence="11">Peptidase</fullName>
    </submittedName>
</protein>
<evidence type="ECO:0000313" key="11">
    <source>
        <dbReference type="EMBL" id="MBB1061009.1"/>
    </source>
</evidence>
<dbReference type="InterPro" id="IPR000718">
    <property type="entry name" value="Peptidase_M13"/>
</dbReference>
<proteinExistence type="inferred from homology"/>
<keyword evidence="6" id="KW-0862">Zinc</keyword>
<dbReference type="Proteomes" id="UP000523196">
    <property type="component" value="Unassembled WGS sequence"/>
</dbReference>
<feature type="region of interest" description="Disordered" evidence="8">
    <location>
        <begin position="76"/>
        <end position="97"/>
    </location>
</feature>
<dbReference type="Gene3D" id="3.40.390.10">
    <property type="entry name" value="Collagenase (Catalytic Domain)"/>
    <property type="match status" value="1"/>
</dbReference>
<dbReference type="GO" id="GO:0005886">
    <property type="term" value="C:plasma membrane"/>
    <property type="evidence" value="ECO:0007669"/>
    <property type="project" value="TreeGrafter"/>
</dbReference>
<dbReference type="Gene3D" id="1.10.1380.10">
    <property type="entry name" value="Neutral endopeptidase , domain2"/>
    <property type="match status" value="1"/>
</dbReference>
<dbReference type="SUPFAM" id="SSF55486">
    <property type="entry name" value="Metalloproteases ('zincins'), catalytic domain"/>
    <property type="match status" value="1"/>
</dbReference>
<dbReference type="AlphaFoldDB" id="A0A7W3TN57"/>
<dbReference type="InterPro" id="IPR008753">
    <property type="entry name" value="Peptidase_M13_N"/>
</dbReference>
<keyword evidence="3" id="KW-0645">Protease</keyword>
<dbReference type="InterPro" id="IPR042089">
    <property type="entry name" value="Peptidase_M13_dom_2"/>
</dbReference>
<evidence type="ECO:0000256" key="8">
    <source>
        <dbReference type="SAM" id="MobiDB-lite"/>
    </source>
</evidence>
<dbReference type="PRINTS" id="PR00786">
    <property type="entry name" value="NEPRILYSIN"/>
</dbReference>
<evidence type="ECO:0000256" key="6">
    <source>
        <dbReference type="ARBA" id="ARBA00022833"/>
    </source>
</evidence>
<dbReference type="CDD" id="cd08662">
    <property type="entry name" value="M13"/>
    <property type="match status" value="1"/>
</dbReference>
<evidence type="ECO:0000313" key="12">
    <source>
        <dbReference type="Proteomes" id="UP000523196"/>
    </source>
</evidence>
<dbReference type="InterPro" id="IPR024079">
    <property type="entry name" value="MetalloPept_cat_dom_sf"/>
</dbReference>
<dbReference type="GO" id="GO:0016485">
    <property type="term" value="P:protein processing"/>
    <property type="evidence" value="ECO:0007669"/>
    <property type="project" value="TreeGrafter"/>
</dbReference>
<keyword evidence="5" id="KW-0378">Hydrolase</keyword>
<accession>A0A7W3TN57</accession>
<organism evidence="11 12">
    <name type="scientific">Marilutibacter spongiae</name>
    <dbReference type="NCBI Taxonomy" id="2025720"/>
    <lineage>
        <taxon>Bacteria</taxon>
        <taxon>Pseudomonadati</taxon>
        <taxon>Pseudomonadota</taxon>
        <taxon>Gammaproteobacteria</taxon>
        <taxon>Lysobacterales</taxon>
        <taxon>Lysobacteraceae</taxon>
        <taxon>Marilutibacter</taxon>
    </lineage>
</organism>
<gene>
    <name evidence="11" type="ORF">H4F98_10520</name>
</gene>
<dbReference type="PANTHER" id="PTHR11733:SF167">
    <property type="entry name" value="FI17812P1-RELATED"/>
    <property type="match status" value="1"/>
</dbReference>
<dbReference type="GO" id="GO:0004222">
    <property type="term" value="F:metalloendopeptidase activity"/>
    <property type="evidence" value="ECO:0007669"/>
    <property type="project" value="InterPro"/>
</dbReference>
<feature type="domain" description="Peptidase M13 N-terminal" evidence="10">
    <location>
        <begin position="116"/>
        <end position="492"/>
    </location>
</feature>
<keyword evidence="7" id="KW-0482">Metalloprotease</keyword>
<dbReference type="InterPro" id="IPR018497">
    <property type="entry name" value="Peptidase_M13_C"/>
</dbReference>
<dbReference type="Pfam" id="PF05649">
    <property type="entry name" value="Peptidase_M13_N"/>
    <property type="match status" value="1"/>
</dbReference>
<keyword evidence="12" id="KW-1185">Reference proteome</keyword>
<sequence>MTFCTLTGRRSGLWWAVAPWAYRAPGLHALQAAPAARPDIPSPGRSTVTVKKPQILLLSLAIAATVAACAKPDEAAPAAKTDATASQEGGITLDDSKLPPMNSFLASDLDPSKDACTDFGGYVNGKWRTANEIPGDRTSWGAFEMLAERSLAVQRQIAEQAAADSNATGVEKVIGDFWSTGMDAEKINAQGIDPIKGELAEIDALDSQDKIADFLRSSAAKGQFYLFGFGPEADFKDSTMNIAYAAQGGLGLPDSTYYSDPKKADKLQAYQAHVAKVLELAGASAEDAAAQAKDVVAFETRLAKASKSSEELSRDVSLYYNPVTLAEADKLTPNFPWTRFFESQGLQAPKMFSLAIPDFHKEVDAMLADVPADQWRSYLRFHAVDGASPYLSDAFVEENFNFYNKALRGQKELKERGKRVLGTIENAAGEALGQLYVDVAFSPESKERMETLVSNLSDALKGRIENLDWMTDETKAKAMEKWAAFTPKIGYPDKWRDWSGLSTSRDSYIGNVLAAMEFNYKWELSKIGKPVDKTEWGMSPQTVNAYYNPLQNEIVFPAAILQPPFFDAQADDPLNYGGIGAVIGHEMTHGYDDQGSRFGPSGNFENWWSDADAKGFSGLTDKLVNQFNGYKANDDEHVNGKLTLGENIADLGGLATAYDAMKKATEGTPDPMIDGMTRDQRFFANWATVWRRNFTPEELKVRLATDPHAPANFRAIGAPSNLPAFAAAFECKPGQPMVRQGDQQVIIW</sequence>
<evidence type="ECO:0000256" key="3">
    <source>
        <dbReference type="ARBA" id="ARBA00022670"/>
    </source>
</evidence>
<comment type="cofactor">
    <cofactor evidence="1">
        <name>Zn(2+)</name>
        <dbReference type="ChEBI" id="CHEBI:29105"/>
    </cofactor>
</comment>
<comment type="similarity">
    <text evidence="2">Belongs to the peptidase M13 family.</text>
</comment>
<evidence type="ECO:0000256" key="2">
    <source>
        <dbReference type="ARBA" id="ARBA00007357"/>
    </source>
</evidence>
<evidence type="ECO:0000256" key="1">
    <source>
        <dbReference type="ARBA" id="ARBA00001947"/>
    </source>
</evidence>
<feature type="compositionally biased region" description="Low complexity" evidence="8">
    <location>
        <begin position="76"/>
        <end position="85"/>
    </location>
</feature>
<dbReference type="PROSITE" id="PS51885">
    <property type="entry name" value="NEPRILYSIN"/>
    <property type="match status" value="1"/>
</dbReference>
<name>A0A7W3TN57_9GAMM</name>
<evidence type="ECO:0000259" key="9">
    <source>
        <dbReference type="Pfam" id="PF01431"/>
    </source>
</evidence>
<evidence type="ECO:0000256" key="5">
    <source>
        <dbReference type="ARBA" id="ARBA00022801"/>
    </source>
</evidence>
<feature type="domain" description="Peptidase M13 C-terminal" evidence="9">
    <location>
        <begin position="544"/>
        <end position="744"/>
    </location>
</feature>
<dbReference type="EMBL" id="JACHTF010000010">
    <property type="protein sequence ID" value="MBB1061009.1"/>
    <property type="molecule type" value="Genomic_DNA"/>
</dbReference>
<keyword evidence="4" id="KW-0479">Metal-binding</keyword>
<reference evidence="11 12" key="1">
    <citation type="submission" date="2020-08" db="EMBL/GenBank/DDBJ databases">
        <authorList>
            <person name="Xu S."/>
            <person name="Li A."/>
        </authorList>
    </citation>
    <scope>NUCLEOTIDE SEQUENCE [LARGE SCALE GENOMIC DNA]</scope>
    <source>
        <strain evidence="11 12">119BY6-57</strain>
    </source>
</reference>
<dbReference type="PANTHER" id="PTHR11733">
    <property type="entry name" value="ZINC METALLOPROTEASE FAMILY M13 NEPRILYSIN-RELATED"/>
    <property type="match status" value="1"/>
</dbReference>
<dbReference type="Pfam" id="PF01431">
    <property type="entry name" value="Peptidase_M13"/>
    <property type="match status" value="1"/>
</dbReference>
<comment type="caution">
    <text evidence="11">The sequence shown here is derived from an EMBL/GenBank/DDBJ whole genome shotgun (WGS) entry which is preliminary data.</text>
</comment>
<evidence type="ECO:0000259" key="10">
    <source>
        <dbReference type="Pfam" id="PF05649"/>
    </source>
</evidence>
<evidence type="ECO:0000256" key="7">
    <source>
        <dbReference type="ARBA" id="ARBA00023049"/>
    </source>
</evidence>
<dbReference type="GO" id="GO:0046872">
    <property type="term" value="F:metal ion binding"/>
    <property type="evidence" value="ECO:0007669"/>
    <property type="project" value="UniProtKB-KW"/>
</dbReference>